<dbReference type="Pfam" id="PF00151">
    <property type="entry name" value="Lipase"/>
    <property type="match status" value="1"/>
</dbReference>
<dbReference type="PANTHER" id="PTHR11610">
    <property type="entry name" value="LIPASE"/>
    <property type="match status" value="1"/>
</dbReference>
<evidence type="ECO:0000259" key="3">
    <source>
        <dbReference type="Pfam" id="PF00151"/>
    </source>
</evidence>
<protein>
    <recommendedName>
        <fullName evidence="3">Lipase domain-containing protein</fullName>
    </recommendedName>
</protein>
<dbReference type="Proteomes" id="UP000708208">
    <property type="component" value="Unassembled WGS sequence"/>
</dbReference>
<sequence>MQLPLFTLLSCASTILLIAESYRFEKPNKVFPAIQNDETQVKPDKITSGNLFGWLNLKHYVRFRLWSRSFHLVGMSWGGQIAGLTGHALQGKLGRITGLDPAGPLFRFVDNEFRLDKSDAQFVDIIHVNGGTRILFGGHFGLFDPLGHVDVYPNGGQTQIGCPRGRTLLFETLICSHARVVGYFLESISSPLAFPMCQCDDFETFVKNGCPCTPSEFSYMGEHISHKTRGIFQLITRPKSPYGHGPRMQVTLPNVTFVDGNKILQKRSHTVGSVTEESEETLLLAETASVTYKNTTRHKQFNNEFSSDKFPNDYVLQIALVVMDESKNSTEATQ</sequence>
<dbReference type="EMBL" id="CAJVCH010395257">
    <property type="protein sequence ID" value="CAG7817478.1"/>
    <property type="molecule type" value="Genomic_DNA"/>
</dbReference>
<evidence type="ECO:0000313" key="4">
    <source>
        <dbReference type="EMBL" id="CAG7817478.1"/>
    </source>
</evidence>
<reference evidence="4" key="1">
    <citation type="submission" date="2021-06" db="EMBL/GenBank/DDBJ databases">
        <authorList>
            <person name="Hodson N. C."/>
            <person name="Mongue J. A."/>
            <person name="Jaron S. K."/>
        </authorList>
    </citation>
    <scope>NUCLEOTIDE SEQUENCE</scope>
</reference>
<dbReference type="OrthoDB" id="199913at2759"/>
<dbReference type="GO" id="GO:0005615">
    <property type="term" value="C:extracellular space"/>
    <property type="evidence" value="ECO:0007669"/>
    <property type="project" value="TreeGrafter"/>
</dbReference>
<comment type="similarity">
    <text evidence="1">Belongs to the AB hydrolase superfamily. Lipase family.</text>
</comment>
<dbReference type="AlphaFoldDB" id="A0A8J2KI87"/>
<accession>A0A8J2KI87</accession>
<dbReference type="InterPro" id="IPR000734">
    <property type="entry name" value="TAG_lipase"/>
</dbReference>
<keyword evidence="2" id="KW-0732">Signal</keyword>
<dbReference type="PANTHER" id="PTHR11610:SF174">
    <property type="entry name" value="MIP30168P"/>
    <property type="match status" value="1"/>
</dbReference>
<comment type="caution">
    <text evidence="4">The sequence shown here is derived from an EMBL/GenBank/DDBJ whole genome shotgun (WGS) entry which is preliminary data.</text>
</comment>
<gene>
    <name evidence="4" type="ORF">AFUS01_LOCUS28044</name>
</gene>
<feature type="signal peptide" evidence="2">
    <location>
        <begin position="1"/>
        <end position="21"/>
    </location>
</feature>
<feature type="chain" id="PRO_5035173713" description="Lipase domain-containing protein" evidence="2">
    <location>
        <begin position="22"/>
        <end position="334"/>
    </location>
</feature>
<organism evidence="4 5">
    <name type="scientific">Allacma fusca</name>
    <dbReference type="NCBI Taxonomy" id="39272"/>
    <lineage>
        <taxon>Eukaryota</taxon>
        <taxon>Metazoa</taxon>
        <taxon>Ecdysozoa</taxon>
        <taxon>Arthropoda</taxon>
        <taxon>Hexapoda</taxon>
        <taxon>Collembola</taxon>
        <taxon>Symphypleona</taxon>
        <taxon>Sminthuridae</taxon>
        <taxon>Allacma</taxon>
    </lineage>
</organism>
<keyword evidence="5" id="KW-1185">Reference proteome</keyword>
<proteinExistence type="inferred from homology"/>
<feature type="domain" description="Lipase" evidence="3">
    <location>
        <begin position="69"/>
        <end position="242"/>
    </location>
</feature>
<evidence type="ECO:0000256" key="2">
    <source>
        <dbReference type="SAM" id="SignalP"/>
    </source>
</evidence>
<evidence type="ECO:0000256" key="1">
    <source>
        <dbReference type="RuleBase" id="RU004262"/>
    </source>
</evidence>
<dbReference type="GO" id="GO:0016298">
    <property type="term" value="F:lipase activity"/>
    <property type="evidence" value="ECO:0007669"/>
    <property type="project" value="InterPro"/>
</dbReference>
<dbReference type="InterPro" id="IPR013818">
    <property type="entry name" value="Lipase"/>
</dbReference>
<dbReference type="GO" id="GO:0016042">
    <property type="term" value="P:lipid catabolic process"/>
    <property type="evidence" value="ECO:0007669"/>
    <property type="project" value="TreeGrafter"/>
</dbReference>
<name>A0A8J2KI87_9HEXA</name>
<evidence type="ECO:0000313" key="5">
    <source>
        <dbReference type="Proteomes" id="UP000708208"/>
    </source>
</evidence>
<dbReference type="GO" id="GO:0017171">
    <property type="term" value="F:serine hydrolase activity"/>
    <property type="evidence" value="ECO:0007669"/>
    <property type="project" value="TreeGrafter"/>
</dbReference>